<keyword evidence="3" id="KW-1185">Reference proteome</keyword>
<protein>
    <submittedName>
        <fullName evidence="2">Uncharacterized protein</fullName>
    </submittedName>
</protein>
<proteinExistence type="predicted"/>
<name>A0A316URB4_9BASI</name>
<gene>
    <name evidence="2" type="ORF">BDZ90DRAFT_260418</name>
</gene>
<dbReference type="EMBL" id="KZ819668">
    <property type="protein sequence ID" value="PWN27328.1"/>
    <property type="molecule type" value="Genomic_DNA"/>
</dbReference>
<evidence type="ECO:0000313" key="2">
    <source>
        <dbReference type="EMBL" id="PWN27328.1"/>
    </source>
</evidence>
<dbReference type="AlphaFoldDB" id="A0A316URB4"/>
<dbReference type="GeneID" id="37030076"/>
<feature type="region of interest" description="Disordered" evidence="1">
    <location>
        <begin position="211"/>
        <end position="275"/>
    </location>
</feature>
<feature type="compositionally biased region" description="Acidic residues" evidence="1">
    <location>
        <begin position="241"/>
        <end position="254"/>
    </location>
</feature>
<accession>A0A316URB4</accession>
<feature type="region of interest" description="Disordered" evidence="1">
    <location>
        <begin position="1"/>
        <end position="61"/>
    </location>
</feature>
<evidence type="ECO:0000313" key="3">
    <source>
        <dbReference type="Proteomes" id="UP000245884"/>
    </source>
</evidence>
<dbReference type="RefSeq" id="XP_025361940.1">
    <property type="nucleotide sequence ID" value="XM_025508253.1"/>
</dbReference>
<sequence>MAPPNTSSSSASSSGASISTGTLPSGGPHTPVPVIDSSEDEWPLPPAAKKRKEPTAGRQRLPKDLAQQIINLFKDKKGQLCLTELVTMPGDERFPTWWRPAYRKAPLGPWFDEVQAWQIEHARLHLMGLHRKLLTSGIEVDKAEEQFDTIWARYGNDGNWKKVRQFILPERFQRLSRTEMLHMVKQEQVKAILRLAEQRLPEASIITQPSSASRFIPNNHAPRRDNSPLPLPTNAVGFAIDPEELEQDSSDPEDGERPTSNLSVGEKRKGGKLLPRDTGKQVLELFAAAKEGRARVIGTMPGDPSCPAWWRPASRTCAGSECFNKISGQQTELARLHVMALHRRLAKQSSRDGHVAVREEFETIWRRFGNNQVWKETCAPRQGFLGSRRAHRAGRASIWVLIKRGLPEADARKVKERLGEQAVTEFLAGFGQGEVERPPVSPFARSYDEARGQGRQTINLSEMEQHRRELRAWVGRVGEEKVAAGRLSQEHSKVQLGFSISNMLRENGPLRRARCGCRCV</sequence>
<dbReference type="Proteomes" id="UP000245884">
    <property type="component" value="Unassembled WGS sequence"/>
</dbReference>
<organism evidence="2 3">
    <name type="scientific">Jaminaea rosea</name>
    <dbReference type="NCBI Taxonomy" id="1569628"/>
    <lineage>
        <taxon>Eukaryota</taxon>
        <taxon>Fungi</taxon>
        <taxon>Dikarya</taxon>
        <taxon>Basidiomycota</taxon>
        <taxon>Ustilaginomycotina</taxon>
        <taxon>Exobasidiomycetes</taxon>
        <taxon>Microstromatales</taxon>
        <taxon>Microstromatales incertae sedis</taxon>
        <taxon>Jaminaea</taxon>
    </lineage>
</organism>
<evidence type="ECO:0000256" key="1">
    <source>
        <dbReference type="SAM" id="MobiDB-lite"/>
    </source>
</evidence>
<feature type="compositionally biased region" description="Low complexity" evidence="1">
    <location>
        <begin position="1"/>
        <end position="22"/>
    </location>
</feature>
<reference evidence="2 3" key="1">
    <citation type="journal article" date="2018" name="Mol. Biol. Evol.">
        <title>Broad Genomic Sampling Reveals a Smut Pathogenic Ancestry of the Fungal Clade Ustilaginomycotina.</title>
        <authorList>
            <person name="Kijpornyongpan T."/>
            <person name="Mondo S.J."/>
            <person name="Barry K."/>
            <person name="Sandor L."/>
            <person name="Lee J."/>
            <person name="Lipzen A."/>
            <person name="Pangilinan J."/>
            <person name="LaButti K."/>
            <person name="Hainaut M."/>
            <person name="Henrissat B."/>
            <person name="Grigoriev I.V."/>
            <person name="Spatafora J.W."/>
            <person name="Aime M.C."/>
        </authorList>
    </citation>
    <scope>NUCLEOTIDE SEQUENCE [LARGE SCALE GENOMIC DNA]</scope>
    <source>
        <strain evidence="2 3">MCA 5214</strain>
    </source>
</reference>